<sequence>MAEKQSAIGYIGTYTNGESKGIYSFQLDRVHQKLTILDAAAHAGKPTYLTISDNNRYLYSVVQEDGNGGAAAYSIGSNGALAPINKQLLEGAAPCHISVDSSNQQLVTANYHKGTVESYLIEKDSGAIQPAVSVVEQNGSGPHERQEKPHVHFSGFTPDEKYVIVVDLGSDTVKTYQSNNGKLVEASCFNTKPGAGPRHIVFHPNGKFAYVMTELSSEVIVLAYNQQNGSFHEIQTIATIPADFTENNQGSAIHISADGRFIYAGNRGHNSIALFAVDEPEGKLSFVERYSTEGDWPRDFCLDPTENYMVASNQNSSSLTLFSRNLDTGKLELLQKDVEVPNPVCVKFLQD</sequence>
<proteinExistence type="inferred from homology"/>
<gene>
    <name evidence="2" type="ORF">SAMN05216243_1026</name>
</gene>
<dbReference type="Proteomes" id="UP000198694">
    <property type="component" value="Unassembled WGS sequence"/>
</dbReference>
<name>A0A1G8WVM8_9BACI</name>
<dbReference type="InterPro" id="IPR011048">
    <property type="entry name" value="Haem_d1_sf"/>
</dbReference>
<evidence type="ECO:0000313" key="2">
    <source>
        <dbReference type="EMBL" id="SDJ82462.1"/>
    </source>
</evidence>
<dbReference type="RefSeq" id="WP_245690061.1">
    <property type="nucleotide sequence ID" value="NZ_FNFL01000001.1"/>
</dbReference>
<reference evidence="2 3" key="1">
    <citation type="submission" date="2016-10" db="EMBL/GenBank/DDBJ databases">
        <authorList>
            <person name="de Groot N.N."/>
        </authorList>
    </citation>
    <scope>NUCLEOTIDE SEQUENCE [LARGE SCALE GENOMIC DNA]</scope>
    <source>
        <strain evidence="2 3">CGMCC 1.6502</strain>
    </source>
</reference>
<dbReference type="GO" id="GO:0005829">
    <property type="term" value="C:cytosol"/>
    <property type="evidence" value="ECO:0007669"/>
    <property type="project" value="TreeGrafter"/>
</dbReference>
<dbReference type="FunFam" id="2.130.10.10:FF:000306">
    <property type="entry name" value="3-carboxymuconate cyclase"/>
    <property type="match status" value="1"/>
</dbReference>
<dbReference type="PANTHER" id="PTHR30344:SF1">
    <property type="entry name" value="6-PHOSPHOGLUCONOLACTONASE"/>
    <property type="match status" value="1"/>
</dbReference>
<accession>A0A1G8WVM8</accession>
<evidence type="ECO:0000256" key="1">
    <source>
        <dbReference type="ARBA" id="ARBA00005564"/>
    </source>
</evidence>
<dbReference type="SUPFAM" id="SSF51004">
    <property type="entry name" value="C-terminal (heme d1) domain of cytochrome cd1-nitrite reductase"/>
    <property type="match status" value="1"/>
</dbReference>
<protein>
    <submittedName>
        <fullName evidence="2">6-phosphogluconolactonase</fullName>
    </submittedName>
</protein>
<organism evidence="2 3">
    <name type="scientific">Sediminibacillus albus</name>
    <dbReference type="NCBI Taxonomy" id="407036"/>
    <lineage>
        <taxon>Bacteria</taxon>
        <taxon>Bacillati</taxon>
        <taxon>Bacillota</taxon>
        <taxon>Bacilli</taxon>
        <taxon>Bacillales</taxon>
        <taxon>Bacillaceae</taxon>
        <taxon>Sediminibacillus</taxon>
    </lineage>
</organism>
<dbReference type="PANTHER" id="PTHR30344">
    <property type="entry name" value="6-PHOSPHOGLUCONOLACTONASE-RELATED"/>
    <property type="match status" value="1"/>
</dbReference>
<dbReference type="Pfam" id="PF10282">
    <property type="entry name" value="Lactonase"/>
    <property type="match status" value="1"/>
</dbReference>
<dbReference type="STRING" id="407036.SAMN05216243_1026"/>
<evidence type="ECO:0000313" key="3">
    <source>
        <dbReference type="Proteomes" id="UP000198694"/>
    </source>
</evidence>
<dbReference type="AlphaFoldDB" id="A0A1G8WVM8"/>
<dbReference type="Gene3D" id="2.130.10.10">
    <property type="entry name" value="YVTN repeat-like/Quinoprotein amine dehydrogenase"/>
    <property type="match status" value="1"/>
</dbReference>
<comment type="similarity">
    <text evidence="1">Belongs to the cycloisomerase 2 family.</text>
</comment>
<dbReference type="EMBL" id="FNFL01000001">
    <property type="protein sequence ID" value="SDJ82462.1"/>
    <property type="molecule type" value="Genomic_DNA"/>
</dbReference>
<dbReference type="InterPro" id="IPR015943">
    <property type="entry name" value="WD40/YVTN_repeat-like_dom_sf"/>
</dbReference>
<dbReference type="GO" id="GO:0017057">
    <property type="term" value="F:6-phosphogluconolactonase activity"/>
    <property type="evidence" value="ECO:0007669"/>
    <property type="project" value="TreeGrafter"/>
</dbReference>
<dbReference type="InterPro" id="IPR050282">
    <property type="entry name" value="Cycloisomerase_2"/>
</dbReference>
<keyword evidence="3" id="KW-1185">Reference proteome</keyword>
<dbReference type="InterPro" id="IPR019405">
    <property type="entry name" value="Lactonase_7-beta_prop"/>
</dbReference>